<dbReference type="NCBIfam" id="TIGR00756">
    <property type="entry name" value="PPR"/>
    <property type="match status" value="2"/>
</dbReference>
<name>A0A7N2LCW4_QUELO</name>
<evidence type="ECO:0000313" key="3">
    <source>
        <dbReference type="EnsemblPlants" id="QL04p010478:mrna"/>
    </source>
</evidence>
<feature type="repeat" description="PPR" evidence="2">
    <location>
        <begin position="78"/>
        <end position="112"/>
    </location>
</feature>
<dbReference type="PANTHER" id="PTHR47926:SF440">
    <property type="entry name" value="REPEAT-CONTAINING PROTEIN, PUTATIVE-RELATED"/>
    <property type="match status" value="1"/>
</dbReference>
<dbReference type="InterPro" id="IPR046960">
    <property type="entry name" value="PPR_At4g14850-like_plant"/>
</dbReference>
<keyword evidence="4" id="KW-1185">Reference proteome</keyword>
<dbReference type="InterPro" id="IPR002885">
    <property type="entry name" value="PPR_rpt"/>
</dbReference>
<accession>A0A7N2LCW4</accession>
<dbReference type="GO" id="GO:0009451">
    <property type="term" value="P:RNA modification"/>
    <property type="evidence" value="ECO:0007669"/>
    <property type="project" value="InterPro"/>
</dbReference>
<evidence type="ECO:0000256" key="2">
    <source>
        <dbReference type="PROSITE-ProRule" id="PRU00708"/>
    </source>
</evidence>
<dbReference type="PANTHER" id="PTHR47926">
    <property type="entry name" value="PENTATRICOPEPTIDE REPEAT-CONTAINING PROTEIN"/>
    <property type="match status" value="1"/>
</dbReference>
<proteinExistence type="predicted"/>
<dbReference type="Pfam" id="PF01535">
    <property type="entry name" value="PPR"/>
    <property type="match status" value="1"/>
</dbReference>
<dbReference type="EMBL" id="LRBV02000004">
    <property type="status" value="NOT_ANNOTATED_CDS"/>
    <property type="molecule type" value="Genomic_DNA"/>
</dbReference>
<dbReference type="PROSITE" id="PS51375">
    <property type="entry name" value="PPR"/>
    <property type="match status" value="1"/>
</dbReference>
<dbReference type="Proteomes" id="UP000594261">
    <property type="component" value="Chromosome 4"/>
</dbReference>
<dbReference type="AlphaFoldDB" id="A0A7N2LCW4"/>
<evidence type="ECO:0000313" key="4">
    <source>
        <dbReference type="Proteomes" id="UP000594261"/>
    </source>
</evidence>
<dbReference type="EnsemblPlants" id="QL04p010478:mrna">
    <property type="protein sequence ID" value="QL04p010478:mrna"/>
    <property type="gene ID" value="QL04p010478"/>
</dbReference>
<dbReference type="GO" id="GO:0003723">
    <property type="term" value="F:RNA binding"/>
    <property type="evidence" value="ECO:0007669"/>
    <property type="project" value="InterPro"/>
</dbReference>
<reference evidence="3 4" key="1">
    <citation type="journal article" date="2016" name="G3 (Bethesda)">
        <title>First Draft Assembly and Annotation of the Genome of a California Endemic Oak Quercus lobata Nee (Fagaceae).</title>
        <authorList>
            <person name="Sork V.L."/>
            <person name="Fitz-Gibbon S.T."/>
            <person name="Puiu D."/>
            <person name="Crepeau M."/>
            <person name="Gugger P.F."/>
            <person name="Sherman R."/>
            <person name="Stevens K."/>
            <person name="Langley C.H."/>
            <person name="Pellegrini M."/>
            <person name="Salzberg S.L."/>
        </authorList>
    </citation>
    <scope>NUCLEOTIDE SEQUENCE [LARGE SCALE GENOMIC DNA]</scope>
    <source>
        <strain evidence="3 4">cv. SW786</strain>
    </source>
</reference>
<sequence>MISGGKPPITTLAASKFWTHQNSSKFQQISELFADIFTLSLSDHSSTHRIGNALLSMFVRFGDLGNAWYVFGKMEKRDVFSWNVLVGGYAKAGFLDEALDLYYRMLWVGIKPDVYTFPCVLRTCGGVPDLIRGREVHMHVLRFGFESDVDVVNALITMYVKCGDVQSAQLVFALVLLKLFF</sequence>
<reference evidence="3" key="2">
    <citation type="submission" date="2021-01" db="UniProtKB">
        <authorList>
            <consortium name="EnsemblPlants"/>
        </authorList>
    </citation>
    <scope>IDENTIFICATION</scope>
</reference>
<protein>
    <recommendedName>
        <fullName evidence="5">Pentatricopeptide repeat-containing protein</fullName>
    </recommendedName>
</protein>
<keyword evidence="1" id="KW-0677">Repeat</keyword>
<organism evidence="3 4">
    <name type="scientific">Quercus lobata</name>
    <name type="common">Valley oak</name>
    <dbReference type="NCBI Taxonomy" id="97700"/>
    <lineage>
        <taxon>Eukaryota</taxon>
        <taxon>Viridiplantae</taxon>
        <taxon>Streptophyta</taxon>
        <taxon>Embryophyta</taxon>
        <taxon>Tracheophyta</taxon>
        <taxon>Spermatophyta</taxon>
        <taxon>Magnoliopsida</taxon>
        <taxon>eudicotyledons</taxon>
        <taxon>Gunneridae</taxon>
        <taxon>Pentapetalae</taxon>
        <taxon>rosids</taxon>
        <taxon>fabids</taxon>
        <taxon>Fagales</taxon>
        <taxon>Fagaceae</taxon>
        <taxon>Quercus</taxon>
    </lineage>
</organism>
<dbReference type="Pfam" id="PF13041">
    <property type="entry name" value="PPR_2"/>
    <property type="match status" value="1"/>
</dbReference>
<evidence type="ECO:0008006" key="5">
    <source>
        <dbReference type="Google" id="ProtNLM"/>
    </source>
</evidence>
<dbReference type="OMA" id="DETCWRD"/>
<dbReference type="Gramene" id="QL04p010478:mrna">
    <property type="protein sequence ID" value="QL04p010478:mrna"/>
    <property type="gene ID" value="QL04p010478"/>
</dbReference>
<dbReference type="Gene3D" id="1.25.40.10">
    <property type="entry name" value="Tetratricopeptide repeat domain"/>
    <property type="match status" value="1"/>
</dbReference>
<dbReference type="InterPro" id="IPR011990">
    <property type="entry name" value="TPR-like_helical_dom_sf"/>
</dbReference>
<evidence type="ECO:0000256" key="1">
    <source>
        <dbReference type="ARBA" id="ARBA00022737"/>
    </source>
</evidence>
<dbReference type="InParanoid" id="A0A7N2LCW4"/>